<keyword evidence="1" id="KW-0436">Ligase</keyword>
<dbReference type="EC" id="6.3.1.-" evidence="1"/>
<gene>
    <name evidence="1" type="ORF">LCL61_25030</name>
</gene>
<name>A0ACD5BHH5_9PSEU</name>
<keyword evidence="2" id="KW-1185">Reference proteome</keyword>
<evidence type="ECO:0000313" key="2">
    <source>
        <dbReference type="Proteomes" id="UP001456344"/>
    </source>
</evidence>
<reference evidence="1" key="1">
    <citation type="submission" date="2023-10" db="EMBL/GenBank/DDBJ databases">
        <title>Whole genome sequencing of actinobacterial strain Amycolatopsis sp. (BCA-696) identifies the underlying plant growth-promoting genes.</title>
        <authorList>
            <person name="Gandham P."/>
            <person name="Vadla N."/>
            <person name="Saji A."/>
            <person name="Srinivas V."/>
            <person name="Ruperao P."/>
            <person name="Selvanayagam S."/>
            <person name="Saxena R.K."/>
            <person name="Rathore A."/>
            <person name="Gopalakrishnan S."/>
            <person name="Thakur V."/>
        </authorList>
    </citation>
    <scope>NUCLEOTIDE SEQUENCE</scope>
    <source>
        <strain evidence="1">BCA-696</strain>
    </source>
</reference>
<dbReference type="EMBL" id="CP150484">
    <property type="protein sequence ID" value="WYW18811.1"/>
    <property type="molecule type" value="Genomic_DNA"/>
</dbReference>
<protein>
    <submittedName>
        <fullName evidence="1">Glutamine synthetase family protein</fullName>
        <ecNumber evidence="1">6.3.1.-</ecNumber>
    </submittedName>
</protein>
<accession>A0ACD5BHH5</accession>
<evidence type="ECO:0000313" key="1">
    <source>
        <dbReference type="EMBL" id="WYW18811.1"/>
    </source>
</evidence>
<dbReference type="Proteomes" id="UP001456344">
    <property type="component" value="Chromosome"/>
</dbReference>
<organism evidence="1 2">
    <name type="scientific">Amycolatopsis coloradensis</name>
    <dbReference type="NCBI Taxonomy" id="76021"/>
    <lineage>
        <taxon>Bacteria</taxon>
        <taxon>Bacillati</taxon>
        <taxon>Actinomycetota</taxon>
        <taxon>Actinomycetes</taxon>
        <taxon>Pseudonocardiales</taxon>
        <taxon>Pseudonocardiaceae</taxon>
        <taxon>Amycolatopsis</taxon>
    </lineage>
</organism>
<proteinExistence type="predicted"/>
<sequence length="517" mass="55921">MTEAKPGVATAYANVQRYAGFSTGTPGFIDRHGLWSEAQREEAAKLDTVLDGLDLVRVVYGDPHGLVRSKTLTVPAFRTVLRNGMDASPGPLVFDTGHAVAIDFFTEGAGIGVPELTGAGDFVLVPDPHTFRVLPHQEAAIGWVVADEYLRDGTPHPLSSRAVLKRQSERLAARSLDLVVGLEIEWTLTRFLDDGRPESAGGFGIQGSAPSVAAVNAGYQFNLDLYVDQLLPVIAPLARAYRDVDLPLRTIEHESGPGQLECTFSPMSGLAAADAVLLIRSLTKQVCARLGYHASFMALPSLPGLDPSGWHLHQSLYDLARDRNAFATGSEGGFLSTTGSHYLGGLLEHAESASLLCVPTVNGYRRMADRFSLSPDRVVWSVENRGTFLRVLGGEGDPVTHIENRIGEPCANPYLFIAAQTAAGLDGIDRGSDPGMASTDPHATDAAPLPDSLAAALEAFESSELFKQTLGEPLWRALLLLKRSEWTRYQKWAAADGVEHAADQVTDWEQREYFEVY</sequence>